<feature type="transmembrane region" description="Helical" evidence="5">
    <location>
        <begin position="118"/>
        <end position="139"/>
    </location>
</feature>
<keyword evidence="3 5" id="KW-1133">Transmembrane helix</keyword>
<comment type="subcellular location">
    <subcellularLocation>
        <location evidence="1">Membrane</location>
        <topology evidence="1">Multi-pass membrane protein</topology>
    </subcellularLocation>
</comment>
<dbReference type="PATRIC" id="fig|1280953.3.peg.1383"/>
<dbReference type="GO" id="GO:0016020">
    <property type="term" value="C:membrane"/>
    <property type="evidence" value="ECO:0007669"/>
    <property type="project" value="UniProtKB-SubCell"/>
</dbReference>
<protein>
    <submittedName>
        <fullName evidence="7">NnrU family protein</fullName>
    </submittedName>
</protein>
<evidence type="ECO:0000256" key="4">
    <source>
        <dbReference type="ARBA" id="ARBA00023136"/>
    </source>
</evidence>
<name>A0A059G9D7_9PROT</name>
<keyword evidence="2 5" id="KW-0812">Transmembrane</keyword>
<accession>A0A059G9D7</accession>
<evidence type="ECO:0000259" key="6">
    <source>
        <dbReference type="Pfam" id="PF07298"/>
    </source>
</evidence>
<dbReference type="InterPro" id="IPR009915">
    <property type="entry name" value="NnrU_dom"/>
</dbReference>
<organism evidence="7 8">
    <name type="scientific">Hyphomonas oceanitis SCH89</name>
    <dbReference type="NCBI Taxonomy" id="1280953"/>
    <lineage>
        <taxon>Bacteria</taxon>
        <taxon>Pseudomonadati</taxon>
        <taxon>Pseudomonadota</taxon>
        <taxon>Alphaproteobacteria</taxon>
        <taxon>Hyphomonadales</taxon>
        <taxon>Hyphomonadaceae</taxon>
        <taxon>Hyphomonas</taxon>
    </lineage>
</organism>
<evidence type="ECO:0000313" key="8">
    <source>
        <dbReference type="Proteomes" id="UP000024942"/>
    </source>
</evidence>
<dbReference type="eggNOG" id="COG4094">
    <property type="taxonomic scope" value="Bacteria"/>
</dbReference>
<feature type="transmembrane region" description="Helical" evidence="5">
    <location>
        <begin position="79"/>
        <end position="98"/>
    </location>
</feature>
<evidence type="ECO:0000256" key="3">
    <source>
        <dbReference type="ARBA" id="ARBA00022989"/>
    </source>
</evidence>
<reference evidence="7 8" key="1">
    <citation type="journal article" date="2014" name="Antonie Van Leeuwenhoek">
        <title>Hyphomonas beringensis sp. nov. and Hyphomonas chukchiensis sp. nov., isolated from surface seawater of the Bering Sea and Chukchi Sea.</title>
        <authorList>
            <person name="Li C."/>
            <person name="Lai Q."/>
            <person name="Li G."/>
            <person name="Dong C."/>
            <person name="Wang J."/>
            <person name="Liao Y."/>
            <person name="Shao Z."/>
        </authorList>
    </citation>
    <scope>NUCLEOTIDE SEQUENCE [LARGE SCALE GENOMIC DNA]</scope>
    <source>
        <strain evidence="7 8">SCH89</strain>
    </source>
</reference>
<dbReference type="Pfam" id="PF07298">
    <property type="entry name" value="NnrU"/>
    <property type="match status" value="1"/>
</dbReference>
<keyword evidence="4 5" id="KW-0472">Membrane</keyword>
<dbReference type="STRING" id="1280953.HOC_06828"/>
<sequence>MLYLILGLVVFFGAHLFTTFRSREPDKDIKVKLGYPTYMGLYSLVSIIGFVLICYGYGASRGAGILYTPPSWGKHVNMLLMLPALILLVASQLPTGAIKKAAKHPMLVAVKLWAFGHLLANGELNSVILFTVFLAYAVIDRIAVKKRGDLGPAKDAPSSVMADVGSVLIGAGVYVGFVLWLHQILIGVPIV</sequence>
<evidence type="ECO:0000313" key="7">
    <source>
        <dbReference type="EMBL" id="KDA03098.1"/>
    </source>
</evidence>
<evidence type="ECO:0000256" key="5">
    <source>
        <dbReference type="SAM" id="Phobius"/>
    </source>
</evidence>
<feature type="transmembrane region" description="Helical" evidence="5">
    <location>
        <begin position="40"/>
        <end position="58"/>
    </location>
</feature>
<proteinExistence type="predicted"/>
<feature type="domain" description="NnrU" evidence="6">
    <location>
        <begin position="4"/>
        <end position="189"/>
    </location>
</feature>
<evidence type="ECO:0000256" key="1">
    <source>
        <dbReference type="ARBA" id="ARBA00004141"/>
    </source>
</evidence>
<evidence type="ECO:0000256" key="2">
    <source>
        <dbReference type="ARBA" id="ARBA00022692"/>
    </source>
</evidence>
<gene>
    <name evidence="7" type="ORF">HOC_06828</name>
</gene>
<keyword evidence="8" id="KW-1185">Reference proteome</keyword>
<dbReference type="EMBL" id="ARYL01000008">
    <property type="protein sequence ID" value="KDA03098.1"/>
    <property type="molecule type" value="Genomic_DNA"/>
</dbReference>
<dbReference type="OrthoDB" id="5293641at2"/>
<dbReference type="AlphaFoldDB" id="A0A059G9D7"/>
<comment type="caution">
    <text evidence="7">The sequence shown here is derived from an EMBL/GenBank/DDBJ whole genome shotgun (WGS) entry which is preliminary data.</text>
</comment>
<dbReference type="RefSeq" id="WP_035536992.1">
    <property type="nucleotide sequence ID" value="NZ_ARYL01000008.1"/>
</dbReference>
<dbReference type="Proteomes" id="UP000024942">
    <property type="component" value="Unassembled WGS sequence"/>
</dbReference>
<feature type="transmembrane region" description="Helical" evidence="5">
    <location>
        <begin position="160"/>
        <end position="181"/>
    </location>
</feature>